<feature type="region of interest" description="Disordered" evidence="1">
    <location>
        <begin position="1"/>
        <end position="50"/>
    </location>
</feature>
<keyword evidence="3" id="KW-1185">Reference proteome</keyword>
<organism evidence="2 3">
    <name type="scientific">Liparis tanakae</name>
    <name type="common">Tanaka's snailfish</name>
    <dbReference type="NCBI Taxonomy" id="230148"/>
    <lineage>
        <taxon>Eukaryota</taxon>
        <taxon>Metazoa</taxon>
        <taxon>Chordata</taxon>
        <taxon>Craniata</taxon>
        <taxon>Vertebrata</taxon>
        <taxon>Euteleostomi</taxon>
        <taxon>Actinopterygii</taxon>
        <taxon>Neopterygii</taxon>
        <taxon>Teleostei</taxon>
        <taxon>Neoteleostei</taxon>
        <taxon>Acanthomorphata</taxon>
        <taxon>Eupercaria</taxon>
        <taxon>Perciformes</taxon>
        <taxon>Cottioidei</taxon>
        <taxon>Cottales</taxon>
        <taxon>Liparidae</taxon>
        <taxon>Liparis</taxon>
    </lineage>
</organism>
<name>A0A4Z2GH68_9TELE</name>
<evidence type="ECO:0000313" key="3">
    <source>
        <dbReference type="Proteomes" id="UP000314294"/>
    </source>
</evidence>
<protein>
    <submittedName>
        <fullName evidence="2">Uncharacterized protein</fullName>
    </submittedName>
</protein>
<feature type="compositionally biased region" description="Polar residues" evidence="1">
    <location>
        <begin position="1"/>
        <end position="23"/>
    </location>
</feature>
<sequence length="103" mass="11355">METTDAPQSEQLVFGGSVSTGMSPQPDRGPEMQTEMGPEPLTRRAPLKPAHTAHCATAVPNPRRIPRGFQTRDAYRALWHRFTAKTTLEEISLHKSEAICASL</sequence>
<gene>
    <name evidence="2" type="ORF">EYF80_036901</name>
</gene>
<reference evidence="2 3" key="1">
    <citation type="submission" date="2019-03" db="EMBL/GenBank/DDBJ databases">
        <title>First draft genome of Liparis tanakae, snailfish: a comprehensive survey of snailfish specific genes.</title>
        <authorList>
            <person name="Kim W."/>
            <person name="Song I."/>
            <person name="Jeong J.-H."/>
            <person name="Kim D."/>
            <person name="Kim S."/>
            <person name="Ryu S."/>
            <person name="Song J.Y."/>
            <person name="Lee S.K."/>
        </authorList>
    </citation>
    <scope>NUCLEOTIDE SEQUENCE [LARGE SCALE GENOMIC DNA]</scope>
    <source>
        <tissue evidence="2">Muscle</tissue>
    </source>
</reference>
<accession>A0A4Z2GH68</accession>
<evidence type="ECO:0000256" key="1">
    <source>
        <dbReference type="SAM" id="MobiDB-lite"/>
    </source>
</evidence>
<proteinExistence type="predicted"/>
<dbReference type="Proteomes" id="UP000314294">
    <property type="component" value="Unassembled WGS sequence"/>
</dbReference>
<dbReference type="AlphaFoldDB" id="A0A4Z2GH68"/>
<evidence type="ECO:0000313" key="2">
    <source>
        <dbReference type="EMBL" id="TNN52888.1"/>
    </source>
</evidence>
<comment type="caution">
    <text evidence="2">The sequence shown here is derived from an EMBL/GenBank/DDBJ whole genome shotgun (WGS) entry which is preliminary data.</text>
</comment>
<dbReference type="EMBL" id="SRLO01000533">
    <property type="protein sequence ID" value="TNN52888.1"/>
    <property type="molecule type" value="Genomic_DNA"/>
</dbReference>